<keyword evidence="4" id="KW-1185">Reference proteome</keyword>
<comment type="caution">
    <text evidence="3">The sequence shown here is derived from an EMBL/GenBank/DDBJ whole genome shotgun (WGS) entry which is preliminary data.</text>
</comment>
<dbReference type="GeneID" id="78361216"/>
<reference evidence="4" key="1">
    <citation type="submission" date="2017-05" db="EMBL/GenBank/DDBJ databases">
        <title>Improved OligoMM genomes.</title>
        <authorList>
            <person name="Garzetti D."/>
        </authorList>
    </citation>
    <scope>NUCLEOTIDE SEQUENCE [LARGE SCALE GENOMIC DNA]</scope>
    <source>
        <strain evidence="4">YL45</strain>
    </source>
</reference>
<name>A0A227KDX0_9BURK</name>
<dbReference type="AlphaFoldDB" id="A0A227KDX0"/>
<accession>A0A227KDX0</accession>
<gene>
    <name evidence="3" type="ORF">ADH67_11050</name>
</gene>
<keyword evidence="1" id="KW-0560">Oxidoreductase</keyword>
<dbReference type="Gene3D" id="3.30.9.10">
    <property type="entry name" value="D-Amino Acid Oxidase, subunit A, domain 2"/>
    <property type="match status" value="1"/>
</dbReference>
<dbReference type="Proteomes" id="UP000214610">
    <property type="component" value="Unassembled WGS sequence"/>
</dbReference>
<dbReference type="GO" id="GO:0005737">
    <property type="term" value="C:cytoplasm"/>
    <property type="evidence" value="ECO:0007669"/>
    <property type="project" value="TreeGrafter"/>
</dbReference>
<dbReference type="RefSeq" id="WP_066592274.1">
    <property type="nucleotide sequence ID" value="NZ_CAJTBZ010000025.1"/>
</dbReference>
<dbReference type="GO" id="GO:0016491">
    <property type="term" value="F:oxidoreductase activity"/>
    <property type="evidence" value="ECO:0007669"/>
    <property type="project" value="UniProtKB-KW"/>
</dbReference>
<evidence type="ECO:0000256" key="1">
    <source>
        <dbReference type="ARBA" id="ARBA00023002"/>
    </source>
</evidence>
<dbReference type="InterPro" id="IPR036188">
    <property type="entry name" value="FAD/NAD-bd_sf"/>
</dbReference>
<sequence length="412" mass="45037">MQIIVVGAGVTGISCAHSLLKRGHKVTLIESASSPNQGCSFGMAGFMGALSIAMLCSPFKGKAGLASVFAKTRRLGWDMSLSHMKFLRSLANSRSADKWKKDSQSLIELARYSVGLTEFEARLQDISFEQTYGLLRLYTNETVWEEAHKEEEARKGGEWLDAEETKRLENSIEVPDLLGSFYMPQELSGNGSYFSKQIQMLNIADPDLTMMYHTTVTKLIKGENGKITGVETDKGEISADVVVLSNNLGAKALLANVLDLPIAVVTGWTITAAIQPVNAVPTHSLQFENKDILITRLGNRLRVCGRFWLGDVSKDVADKTIEELYQAACKLVPQSAVWTDTTNWSGQTLIHPDSLPSCGKTSLEGLYLNICHGLNGWALSTGCGELLADVIEGKTPAVNPELYSPERFAKKN</sequence>
<dbReference type="SUPFAM" id="SSF51905">
    <property type="entry name" value="FAD/NAD(P)-binding domain"/>
    <property type="match status" value="1"/>
</dbReference>
<dbReference type="InterPro" id="IPR006076">
    <property type="entry name" value="FAD-dep_OxRdtase"/>
</dbReference>
<dbReference type="Pfam" id="PF01266">
    <property type="entry name" value="DAO"/>
    <property type="match status" value="1"/>
</dbReference>
<dbReference type="PANTHER" id="PTHR13847">
    <property type="entry name" value="SARCOSINE DEHYDROGENASE-RELATED"/>
    <property type="match status" value="1"/>
</dbReference>
<dbReference type="EMBL" id="NHMP01000009">
    <property type="protein sequence ID" value="OXE45466.1"/>
    <property type="molecule type" value="Genomic_DNA"/>
</dbReference>
<protein>
    <submittedName>
        <fullName evidence="3">FAD-dependent oxidoreductase</fullName>
    </submittedName>
</protein>
<dbReference type="PANTHER" id="PTHR13847:SF289">
    <property type="entry name" value="GLYCINE OXIDASE"/>
    <property type="match status" value="1"/>
</dbReference>
<evidence type="ECO:0000259" key="2">
    <source>
        <dbReference type="Pfam" id="PF01266"/>
    </source>
</evidence>
<organism evidence="3 4">
    <name type="scientific">Turicimonas muris</name>
    <dbReference type="NCBI Taxonomy" id="1796652"/>
    <lineage>
        <taxon>Bacteria</taxon>
        <taxon>Pseudomonadati</taxon>
        <taxon>Pseudomonadota</taxon>
        <taxon>Betaproteobacteria</taxon>
        <taxon>Burkholderiales</taxon>
        <taxon>Sutterellaceae</taxon>
        <taxon>Turicimonas</taxon>
    </lineage>
</organism>
<evidence type="ECO:0000313" key="4">
    <source>
        <dbReference type="Proteomes" id="UP000214610"/>
    </source>
</evidence>
<proteinExistence type="predicted"/>
<evidence type="ECO:0000313" key="3">
    <source>
        <dbReference type="EMBL" id="OXE45466.1"/>
    </source>
</evidence>
<dbReference type="Gene3D" id="3.50.50.60">
    <property type="entry name" value="FAD/NAD(P)-binding domain"/>
    <property type="match status" value="2"/>
</dbReference>
<feature type="domain" description="FAD dependent oxidoreductase" evidence="2">
    <location>
        <begin position="3"/>
        <end position="389"/>
    </location>
</feature>